<keyword evidence="9 12" id="KW-0460">Magnesium</keyword>
<evidence type="ECO:0000256" key="5">
    <source>
        <dbReference type="ARBA" id="ARBA00022723"/>
    </source>
</evidence>
<feature type="binding site" evidence="12">
    <location>
        <position position="284"/>
    </location>
    <ligand>
        <name>K(+)</name>
        <dbReference type="ChEBI" id="CHEBI:29103"/>
    </ligand>
</feature>
<evidence type="ECO:0000259" key="13">
    <source>
        <dbReference type="Pfam" id="PF00294"/>
    </source>
</evidence>
<comment type="similarity">
    <text evidence="1">Belongs to the carbohydrate kinase pfkB family.</text>
</comment>
<evidence type="ECO:0000256" key="2">
    <source>
        <dbReference type="ARBA" id="ARBA00012035"/>
    </source>
</evidence>
<dbReference type="PRINTS" id="PR00990">
    <property type="entry name" value="RIBOKINASE"/>
</dbReference>
<keyword evidence="12" id="KW-0963">Cytoplasm</keyword>
<feature type="domain" description="Carbohydrate kinase PfkB" evidence="13">
    <location>
        <begin position="1"/>
        <end position="295"/>
    </location>
</feature>
<evidence type="ECO:0000256" key="10">
    <source>
        <dbReference type="ARBA" id="ARBA00022958"/>
    </source>
</evidence>
<evidence type="ECO:0000256" key="11">
    <source>
        <dbReference type="ARBA" id="ARBA00023277"/>
    </source>
</evidence>
<feature type="binding site" evidence="12">
    <location>
        <position position="184"/>
    </location>
    <ligand>
        <name>ATP</name>
        <dbReference type="ChEBI" id="CHEBI:30616"/>
    </ligand>
</feature>
<protein>
    <recommendedName>
        <fullName evidence="3 12">Ribokinase</fullName>
        <shortName evidence="12">RK</shortName>
        <ecNumber evidence="2 12">2.7.1.15</ecNumber>
    </recommendedName>
</protein>
<evidence type="ECO:0000313" key="15">
    <source>
        <dbReference type="Proteomes" id="UP000789833"/>
    </source>
</evidence>
<comment type="subunit">
    <text evidence="12">Homodimer.</text>
</comment>
<feature type="binding site" evidence="12">
    <location>
        <begin position="39"/>
        <end position="43"/>
    </location>
    <ligand>
        <name>substrate</name>
    </ligand>
</feature>
<organism evidence="14 15">
    <name type="scientific">Sutcliffiella rhizosphaerae</name>
    <dbReference type="NCBI Taxonomy" id="2880967"/>
    <lineage>
        <taxon>Bacteria</taxon>
        <taxon>Bacillati</taxon>
        <taxon>Bacillota</taxon>
        <taxon>Bacilli</taxon>
        <taxon>Bacillales</taxon>
        <taxon>Bacillaceae</taxon>
        <taxon>Sutcliffiella</taxon>
    </lineage>
</organism>
<dbReference type="EC" id="2.7.1.15" evidence="2 12"/>
<dbReference type="InterPro" id="IPR011877">
    <property type="entry name" value="Ribokinase"/>
</dbReference>
<comment type="caution">
    <text evidence="12">Lacks conserved residue(s) required for the propagation of feature annotation.</text>
</comment>
<feature type="binding site" evidence="12">
    <location>
        <position position="140"/>
    </location>
    <ligand>
        <name>substrate</name>
    </ligand>
</feature>
<keyword evidence="6 12" id="KW-0547">Nucleotide-binding</keyword>
<keyword evidence="4 12" id="KW-0808">Transferase</keyword>
<dbReference type="InterPro" id="IPR011611">
    <property type="entry name" value="PfkB_dom"/>
</dbReference>
<keyword evidence="11 12" id="KW-0119">Carbohydrate metabolism</keyword>
<dbReference type="GO" id="GO:0004747">
    <property type="term" value="F:ribokinase activity"/>
    <property type="evidence" value="ECO:0007669"/>
    <property type="project" value="UniProtKB-EC"/>
</dbReference>
<dbReference type="PROSITE" id="PS00584">
    <property type="entry name" value="PFKB_KINASES_2"/>
    <property type="match status" value="1"/>
</dbReference>
<keyword evidence="8 12" id="KW-0067">ATP-binding</keyword>
<evidence type="ECO:0000256" key="3">
    <source>
        <dbReference type="ARBA" id="ARBA00016943"/>
    </source>
</evidence>
<dbReference type="EMBL" id="CAKJTJ010000008">
    <property type="protein sequence ID" value="CAG9621186.1"/>
    <property type="molecule type" value="Genomic_DNA"/>
</dbReference>
<feature type="binding site" evidence="12">
    <location>
        <begin position="253"/>
        <end position="254"/>
    </location>
    <ligand>
        <name>ATP</name>
        <dbReference type="ChEBI" id="CHEBI:30616"/>
    </ligand>
</feature>
<comment type="caution">
    <text evidence="14">The sequence shown here is derived from an EMBL/GenBank/DDBJ whole genome shotgun (WGS) entry which is preliminary data.</text>
</comment>
<comment type="function">
    <text evidence="12">Catalyzes the phosphorylation of ribose at O-5 in a reaction requiring ATP and magnesium. The resulting D-ribose-5-phosphate can then be used either for sythesis of nucleotides, histidine, and tryptophan, or as a component of the pentose phosphate pathway.</text>
</comment>
<name>A0ABN8AB86_9BACI</name>
<evidence type="ECO:0000256" key="6">
    <source>
        <dbReference type="ARBA" id="ARBA00022741"/>
    </source>
</evidence>
<feature type="binding site" evidence="12">
    <location>
        <position position="248"/>
    </location>
    <ligand>
        <name>K(+)</name>
        <dbReference type="ChEBI" id="CHEBI:29103"/>
    </ligand>
</feature>
<dbReference type="InterPro" id="IPR002139">
    <property type="entry name" value="Ribo/fructo_kinase"/>
</dbReference>
<feature type="active site" description="Proton acceptor" evidence="12">
    <location>
        <position position="254"/>
    </location>
</feature>
<evidence type="ECO:0000256" key="8">
    <source>
        <dbReference type="ARBA" id="ARBA00022840"/>
    </source>
</evidence>
<keyword evidence="7 12" id="KW-0418">Kinase</keyword>
<dbReference type="PANTHER" id="PTHR10584:SF166">
    <property type="entry name" value="RIBOKINASE"/>
    <property type="match status" value="1"/>
</dbReference>
<feature type="binding site" evidence="12">
    <location>
        <begin position="220"/>
        <end position="225"/>
    </location>
    <ligand>
        <name>ATP</name>
        <dbReference type="ChEBI" id="CHEBI:30616"/>
    </ligand>
</feature>
<comment type="catalytic activity">
    <reaction evidence="12">
        <text>D-ribose + ATP = D-ribose 5-phosphate + ADP + H(+)</text>
        <dbReference type="Rhea" id="RHEA:13697"/>
        <dbReference type="ChEBI" id="CHEBI:15378"/>
        <dbReference type="ChEBI" id="CHEBI:30616"/>
        <dbReference type="ChEBI" id="CHEBI:47013"/>
        <dbReference type="ChEBI" id="CHEBI:78346"/>
        <dbReference type="ChEBI" id="CHEBI:456216"/>
        <dbReference type="EC" id="2.7.1.15"/>
    </reaction>
</comment>
<feature type="binding site" evidence="12">
    <location>
        <begin position="11"/>
        <end position="13"/>
    </location>
    <ligand>
        <name>substrate</name>
    </ligand>
</feature>
<comment type="activity regulation">
    <text evidence="12">Activated by a monovalent cation that binds near, but not in, the active site. The most likely occupant of the site in vivo is potassium. Ion binding induces a conformational change that may alter substrate affinity.</text>
</comment>
<feature type="binding site" evidence="12">
    <location>
        <position position="254"/>
    </location>
    <ligand>
        <name>substrate</name>
    </ligand>
</feature>
<dbReference type="Gene3D" id="3.40.1190.20">
    <property type="match status" value="1"/>
</dbReference>
<reference evidence="14 15" key="1">
    <citation type="submission" date="2021-10" db="EMBL/GenBank/DDBJ databases">
        <authorList>
            <person name="Criscuolo A."/>
        </authorList>
    </citation>
    <scope>NUCLEOTIDE SEQUENCE [LARGE SCALE GENOMIC DNA]</scope>
    <source>
        <strain evidence="15">CIP 111883</strain>
    </source>
</reference>
<evidence type="ECO:0000256" key="12">
    <source>
        <dbReference type="HAMAP-Rule" id="MF_01987"/>
    </source>
</evidence>
<keyword evidence="10 12" id="KW-0630">Potassium</keyword>
<dbReference type="PANTHER" id="PTHR10584">
    <property type="entry name" value="SUGAR KINASE"/>
    <property type="match status" value="1"/>
</dbReference>
<dbReference type="InterPro" id="IPR029056">
    <property type="entry name" value="Ribokinase-like"/>
</dbReference>
<dbReference type="CDD" id="cd01174">
    <property type="entry name" value="ribokinase"/>
    <property type="match status" value="1"/>
</dbReference>
<evidence type="ECO:0000256" key="7">
    <source>
        <dbReference type="ARBA" id="ARBA00022777"/>
    </source>
</evidence>
<dbReference type="Pfam" id="PF00294">
    <property type="entry name" value="PfkB"/>
    <property type="match status" value="1"/>
</dbReference>
<dbReference type="InterPro" id="IPR002173">
    <property type="entry name" value="Carboh/pur_kinase_PfkB_CS"/>
</dbReference>
<dbReference type="Proteomes" id="UP000789833">
    <property type="component" value="Unassembled WGS sequence"/>
</dbReference>
<dbReference type="HAMAP" id="MF_01987">
    <property type="entry name" value="Ribokinase"/>
    <property type="match status" value="1"/>
</dbReference>
<comment type="similarity">
    <text evidence="12">Belongs to the carbohydrate kinase PfkB family. Ribokinase subfamily.</text>
</comment>
<evidence type="ECO:0000256" key="4">
    <source>
        <dbReference type="ARBA" id="ARBA00022679"/>
    </source>
</evidence>
<sequence>MSKIVVVGSYVVDLTARTPHMPKPGETVLGGPFRMGPGGKGGNQAVAAARLGAEVTMVTKVGKDLFGEDAIQNFKKEGIQSEYVQQVEEESTGAALIAVDDSGENMIVVSLGACGTITEEEVLRAEDAFREADIILVQLETSMAAIETTITLANKLTKPVILNPAPYQKFPEELLHKVTYITPNETEAGLLTGVEVTGEATAQEAAEKLIAKGVETVIITLGKQGCYLQQTGENNGRLIPGYQVKAVDTTGAGDAFNGAFAHFIAEGNSLESACTLANHIAALSVTKHGTAPAMPYLDELHKQ</sequence>
<feature type="binding site" evidence="12">
    <location>
        <position position="289"/>
    </location>
    <ligand>
        <name>K(+)</name>
        <dbReference type="ChEBI" id="CHEBI:29103"/>
    </ligand>
</feature>
<keyword evidence="15" id="KW-1185">Reference proteome</keyword>
<dbReference type="SUPFAM" id="SSF53613">
    <property type="entry name" value="Ribokinase-like"/>
    <property type="match status" value="1"/>
</dbReference>
<evidence type="ECO:0000313" key="14">
    <source>
        <dbReference type="EMBL" id="CAG9621186.1"/>
    </source>
</evidence>
<dbReference type="NCBIfam" id="TIGR02152">
    <property type="entry name" value="D_ribokin_bact"/>
    <property type="match status" value="1"/>
</dbReference>
<keyword evidence="5 12" id="KW-0479">Metal-binding</keyword>
<comment type="pathway">
    <text evidence="12">Carbohydrate metabolism; D-ribose degradation; D-ribose 5-phosphate from beta-D-ribopyranose: step 2/2.</text>
</comment>
<gene>
    <name evidence="12 14" type="primary">rbsK</name>
    <name evidence="14" type="ORF">BACCIP111883_01958</name>
</gene>
<evidence type="ECO:0000256" key="1">
    <source>
        <dbReference type="ARBA" id="ARBA00005380"/>
    </source>
</evidence>
<comment type="cofactor">
    <cofactor evidence="12">
        <name>Mg(2+)</name>
        <dbReference type="ChEBI" id="CHEBI:18420"/>
    </cofactor>
    <text evidence="12">Requires a divalent cation, most likely magnesium in vivo, as an electrophilic catalyst to aid phosphoryl group transfer. It is the chelate of the metal and the nucleotide that is the actual substrate.</text>
</comment>
<feature type="binding site" evidence="12">
    <location>
        <position position="250"/>
    </location>
    <ligand>
        <name>K(+)</name>
        <dbReference type="ChEBI" id="CHEBI:29103"/>
    </ligand>
</feature>
<feature type="binding site" evidence="12">
    <location>
        <position position="278"/>
    </location>
    <ligand>
        <name>ATP</name>
        <dbReference type="ChEBI" id="CHEBI:30616"/>
    </ligand>
</feature>
<feature type="binding site" evidence="12">
    <location>
        <position position="287"/>
    </location>
    <ligand>
        <name>K(+)</name>
        <dbReference type="ChEBI" id="CHEBI:29103"/>
    </ligand>
</feature>
<proteinExistence type="inferred from homology"/>
<evidence type="ECO:0000256" key="9">
    <source>
        <dbReference type="ARBA" id="ARBA00022842"/>
    </source>
</evidence>
<accession>A0ABN8AB86</accession>
<comment type="subcellular location">
    <subcellularLocation>
        <location evidence="12">Cytoplasm</location>
    </subcellularLocation>
</comment>